<comment type="caution">
    <text evidence="1">The sequence shown here is derived from an EMBL/GenBank/DDBJ whole genome shotgun (WGS) entry which is preliminary data.</text>
</comment>
<gene>
    <name evidence="1" type="ORF">F2Q69_00005323</name>
</gene>
<evidence type="ECO:0000313" key="2">
    <source>
        <dbReference type="Proteomes" id="UP000712600"/>
    </source>
</evidence>
<proteinExistence type="predicted"/>
<protein>
    <submittedName>
        <fullName evidence="1">Uncharacterized protein</fullName>
    </submittedName>
</protein>
<organism evidence="1 2">
    <name type="scientific">Brassica cretica</name>
    <name type="common">Mustard</name>
    <dbReference type="NCBI Taxonomy" id="69181"/>
    <lineage>
        <taxon>Eukaryota</taxon>
        <taxon>Viridiplantae</taxon>
        <taxon>Streptophyta</taxon>
        <taxon>Embryophyta</taxon>
        <taxon>Tracheophyta</taxon>
        <taxon>Spermatophyta</taxon>
        <taxon>Magnoliopsida</taxon>
        <taxon>eudicotyledons</taxon>
        <taxon>Gunneridae</taxon>
        <taxon>Pentapetalae</taxon>
        <taxon>rosids</taxon>
        <taxon>malvids</taxon>
        <taxon>Brassicales</taxon>
        <taxon>Brassicaceae</taxon>
        <taxon>Brassiceae</taxon>
        <taxon>Brassica</taxon>
    </lineage>
</organism>
<dbReference type="AlphaFoldDB" id="A0A8S9PMK9"/>
<dbReference type="Proteomes" id="UP000712600">
    <property type="component" value="Unassembled WGS sequence"/>
</dbReference>
<reference evidence="1" key="1">
    <citation type="submission" date="2019-12" db="EMBL/GenBank/DDBJ databases">
        <title>Genome sequencing and annotation of Brassica cretica.</title>
        <authorList>
            <person name="Studholme D.J."/>
            <person name="Sarris P."/>
        </authorList>
    </citation>
    <scope>NUCLEOTIDE SEQUENCE</scope>
    <source>
        <strain evidence="1">PFS-109/04</strain>
        <tissue evidence="1">Leaf</tissue>
    </source>
</reference>
<accession>A0A8S9PMK9</accession>
<evidence type="ECO:0000313" key="1">
    <source>
        <dbReference type="EMBL" id="KAF3515311.1"/>
    </source>
</evidence>
<name>A0A8S9PMK9_BRACR</name>
<sequence>MMSLLPLVQYEGVHKVETVTVVELNAYVLNSGPPCYNYNDVGVLMFHVHFSVSDGSDSAGFGLVRLPIARPATCDMRPATDRRLLFFLMSRNMRPAIGRMSQVEDCCSF</sequence>
<dbReference type="EMBL" id="QGKX02001521">
    <property type="protein sequence ID" value="KAF3515311.1"/>
    <property type="molecule type" value="Genomic_DNA"/>
</dbReference>